<keyword evidence="1" id="KW-0732">Signal</keyword>
<organism evidence="3 4">
    <name type="scientific">Janthinobacterium lividum</name>
    <dbReference type="NCBI Taxonomy" id="29581"/>
    <lineage>
        <taxon>Bacteria</taxon>
        <taxon>Pseudomonadati</taxon>
        <taxon>Pseudomonadota</taxon>
        <taxon>Betaproteobacteria</taxon>
        <taxon>Burkholderiales</taxon>
        <taxon>Oxalobacteraceae</taxon>
        <taxon>Janthinobacterium</taxon>
    </lineage>
</organism>
<feature type="signal peptide" evidence="1">
    <location>
        <begin position="1"/>
        <end position="26"/>
    </location>
</feature>
<accession>A0A5C4NEW9</accession>
<sequence length="187" mass="19350">MNSLSVSKAGAALLLGCTLLAPVAQAETQSVFYNHLVSTAVVATPLLAQDTLFVDTFTTEHGSLLQTTTFTVGAGVQSFTGNAAWLVTGANDFGPRLTGVNIDLFDSSNNLVQSDTFTGVLGSFAHSTFDGLLGPGTYTLVASGIGVRDSVLDISITTAVPEPETYGMLLAGLGLIGYSIRRRKTAA</sequence>
<proteinExistence type="predicted"/>
<reference evidence="3 4" key="1">
    <citation type="submission" date="2019-06" db="EMBL/GenBank/DDBJ databases">
        <title>Genome sequence of Janthinobacterium lividum UCD_MED1.</title>
        <authorList>
            <person name="De Leon M.E."/>
            <person name="Jospin G."/>
        </authorList>
    </citation>
    <scope>NUCLEOTIDE SEQUENCE [LARGE SCALE GENOMIC DNA]</scope>
    <source>
        <strain evidence="3 4">UCD_MED1</strain>
    </source>
</reference>
<dbReference type="InterPro" id="IPR013424">
    <property type="entry name" value="Ice-binding_C"/>
</dbReference>
<name>A0A5C4NEW9_9BURK</name>
<dbReference type="Pfam" id="PF07589">
    <property type="entry name" value="PEP-CTERM"/>
    <property type="match status" value="1"/>
</dbReference>
<dbReference type="NCBIfam" id="NF038126">
    <property type="entry name" value="PEP_CTERM_FxDxF"/>
    <property type="match status" value="1"/>
</dbReference>
<evidence type="ECO:0000313" key="3">
    <source>
        <dbReference type="EMBL" id="TNC73183.1"/>
    </source>
</evidence>
<dbReference type="AlphaFoldDB" id="A0A5C4NEW9"/>
<dbReference type="EMBL" id="VDGE01000013">
    <property type="protein sequence ID" value="TNC73183.1"/>
    <property type="molecule type" value="Genomic_DNA"/>
</dbReference>
<dbReference type="NCBIfam" id="TIGR02595">
    <property type="entry name" value="PEP_CTERM"/>
    <property type="match status" value="1"/>
</dbReference>
<dbReference type="Proteomes" id="UP000305681">
    <property type="component" value="Unassembled WGS sequence"/>
</dbReference>
<evidence type="ECO:0000259" key="2">
    <source>
        <dbReference type="Pfam" id="PF07589"/>
    </source>
</evidence>
<dbReference type="RefSeq" id="WP_139092291.1">
    <property type="nucleotide sequence ID" value="NZ_VDGE01000013.1"/>
</dbReference>
<feature type="domain" description="Ice-binding protein C-terminal" evidence="2">
    <location>
        <begin position="159"/>
        <end position="183"/>
    </location>
</feature>
<gene>
    <name evidence="3" type="ORF">FHI69_24325</name>
</gene>
<protein>
    <submittedName>
        <fullName evidence="3">PEP-CTERM sorting domain-containing protein</fullName>
    </submittedName>
</protein>
<comment type="caution">
    <text evidence="3">The sequence shown here is derived from an EMBL/GenBank/DDBJ whole genome shotgun (WGS) entry which is preliminary data.</text>
</comment>
<feature type="chain" id="PRO_5023039489" evidence="1">
    <location>
        <begin position="27"/>
        <end position="187"/>
    </location>
</feature>
<evidence type="ECO:0000256" key="1">
    <source>
        <dbReference type="SAM" id="SignalP"/>
    </source>
</evidence>
<evidence type="ECO:0000313" key="4">
    <source>
        <dbReference type="Proteomes" id="UP000305681"/>
    </source>
</evidence>